<keyword evidence="2" id="KW-1185">Reference proteome</keyword>
<organism evidence="1 2">
    <name type="scientific">Colletotrichum lupini</name>
    <dbReference type="NCBI Taxonomy" id="145971"/>
    <lineage>
        <taxon>Eukaryota</taxon>
        <taxon>Fungi</taxon>
        <taxon>Dikarya</taxon>
        <taxon>Ascomycota</taxon>
        <taxon>Pezizomycotina</taxon>
        <taxon>Sordariomycetes</taxon>
        <taxon>Hypocreomycetidae</taxon>
        <taxon>Glomerellales</taxon>
        <taxon>Glomerellaceae</taxon>
        <taxon>Colletotrichum</taxon>
        <taxon>Colletotrichum acutatum species complex</taxon>
    </lineage>
</organism>
<sequence>MSSRVYICYAASKLLDSVCIHSGGSNTLILPQGMRPMVFNSAEYQSRKLFCIEKSIIQQELCDHWVDTNIIEQLC</sequence>
<dbReference type="RefSeq" id="XP_049148642.1">
    <property type="nucleotide sequence ID" value="XM_049291497.1"/>
</dbReference>
<evidence type="ECO:0000313" key="1">
    <source>
        <dbReference type="EMBL" id="UQC87031.1"/>
    </source>
</evidence>
<dbReference type="Proteomes" id="UP000830671">
    <property type="component" value="Chromosome 6"/>
</dbReference>
<reference evidence="1" key="1">
    <citation type="journal article" date="2021" name="Mol. Plant Microbe Interact.">
        <title>Complete Genome Sequence of the Plant-Pathogenic Fungus Colletotrichum lupini.</title>
        <authorList>
            <person name="Baroncelli R."/>
            <person name="Pensec F."/>
            <person name="Da Lio D."/>
            <person name="Boufleur T."/>
            <person name="Vicente I."/>
            <person name="Sarrocco S."/>
            <person name="Picot A."/>
            <person name="Baraldi E."/>
            <person name="Sukno S."/>
            <person name="Thon M."/>
            <person name="Le Floch G."/>
        </authorList>
    </citation>
    <scope>NUCLEOTIDE SEQUENCE</scope>
    <source>
        <strain evidence="1">IMI 504893</strain>
    </source>
</reference>
<proteinExistence type="predicted"/>
<accession>A0A9Q8T0N8</accession>
<dbReference type="GeneID" id="73346507"/>
<evidence type="ECO:0000313" key="2">
    <source>
        <dbReference type="Proteomes" id="UP000830671"/>
    </source>
</evidence>
<dbReference type="EMBL" id="CP019478">
    <property type="protein sequence ID" value="UQC87031.1"/>
    <property type="molecule type" value="Genomic_DNA"/>
</dbReference>
<protein>
    <submittedName>
        <fullName evidence="1">Uncharacterized protein</fullName>
    </submittedName>
</protein>
<dbReference type="AlphaFoldDB" id="A0A9Q8T0N8"/>
<dbReference type="KEGG" id="clup:CLUP02_12533"/>
<gene>
    <name evidence="1" type="ORF">CLUP02_12533</name>
</gene>
<name>A0A9Q8T0N8_9PEZI</name>